<dbReference type="EMBL" id="BAABGL010000012">
    <property type="protein sequence ID" value="GAA4391288.1"/>
    <property type="molecule type" value="Genomic_DNA"/>
</dbReference>
<proteinExistence type="predicted"/>
<evidence type="ECO:0000313" key="4">
    <source>
        <dbReference type="EMBL" id="GAA4391288.1"/>
    </source>
</evidence>
<dbReference type="RefSeq" id="WP_137319358.1">
    <property type="nucleotide sequence ID" value="NZ_BAABGL010000012.1"/>
</dbReference>
<sequence>MLTPRAGMRVVLRYAADGQPTDALGTVTAADEASVTVDTRRGEVTVARADILLVHEVPPAPQRPGRLHEIVSPLDLRRISAQVWLPADIAWLHTDNLHHEAEGAGAEVPLTQTGVLLRAAGGVSTRGNSALPLGRTGIPAAEALELIIRWYEQRGLPPQLQIYSAHGTSELAEPCAELGPLLRAAGFAPSGATLALTAATREVAGPVGRAADAALPGLEIVESEEAHAVHWTAWGHPVDSPTHEDFARLVTSPEQHRFYSALALHPDGSRTLVGTVRLAITQKWAVVSNLVVDPGVRRRGAGRALVVAAAAAAAERGVRSLLAEVEADNAASLGLFGALGAVEHHRYWYALRS</sequence>
<dbReference type="InterPro" id="IPR050832">
    <property type="entry name" value="Bact_Acetyltransf"/>
</dbReference>
<name>A0ABP8JID0_9MICO</name>
<organism evidence="4 5">
    <name type="scientific">Brevibacterium pityocampae</name>
    <dbReference type="NCBI Taxonomy" id="506594"/>
    <lineage>
        <taxon>Bacteria</taxon>
        <taxon>Bacillati</taxon>
        <taxon>Actinomycetota</taxon>
        <taxon>Actinomycetes</taxon>
        <taxon>Micrococcales</taxon>
        <taxon>Brevibacteriaceae</taxon>
        <taxon>Brevibacterium</taxon>
    </lineage>
</organism>
<keyword evidence="5" id="KW-1185">Reference proteome</keyword>
<dbReference type="Pfam" id="PF24553">
    <property type="entry name" value="Rv0428c_C"/>
    <property type="match status" value="1"/>
</dbReference>
<accession>A0ABP8JID0</accession>
<dbReference type="InterPro" id="IPR000182">
    <property type="entry name" value="GNAT_dom"/>
</dbReference>
<dbReference type="Proteomes" id="UP001500642">
    <property type="component" value="Unassembled WGS sequence"/>
</dbReference>
<protein>
    <recommendedName>
        <fullName evidence="3">N-acetyltransferase domain-containing protein</fullName>
    </recommendedName>
</protein>
<evidence type="ECO:0000259" key="3">
    <source>
        <dbReference type="PROSITE" id="PS51186"/>
    </source>
</evidence>
<keyword evidence="2" id="KW-0012">Acyltransferase</keyword>
<dbReference type="PROSITE" id="PS51186">
    <property type="entry name" value="GNAT"/>
    <property type="match status" value="1"/>
</dbReference>
<gene>
    <name evidence="4" type="ORF">GCM10023167_18520</name>
</gene>
<evidence type="ECO:0000313" key="5">
    <source>
        <dbReference type="Proteomes" id="UP001500642"/>
    </source>
</evidence>
<dbReference type="PANTHER" id="PTHR43877">
    <property type="entry name" value="AMINOALKYLPHOSPHONATE N-ACETYLTRANSFERASE-RELATED-RELATED"/>
    <property type="match status" value="1"/>
</dbReference>
<feature type="domain" description="N-acetyltransferase" evidence="3">
    <location>
        <begin position="218"/>
        <end position="353"/>
    </location>
</feature>
<keyword evidence="1" id="KW-0808">Transferase</keyword>
<evidence type="ECO:0000256" key="2">
    <source>
        <dbReference type="ARBA" id="ARBA00023315"/>
    </source>
</evidence>
<dbReference type="InterPro" id="IPR056935">
    <property type="entry name" value="Rv0428c-like_C"/>
</dbReference>
<dbReference type="Gene3D" id="3.40.630.30">
    <property type="match status" value="1"/>
</dbReference>
<comment type="caution">
    <text evidence="4">The sequence shown here is derived from an EMBL/GenBank/DDBJ whole genome shotgun (WGS) entry which is preliminary data.</text>
</comment>
<evidence type="ECO:0000256" key="1">
    <source>
        <dbReference type="ARBA" id="ARBA00022679"/>
    </source>
</evidence>
<dbReference type="Pfam" id="PF00583">
    <property type="entry name" value="Acetyltransf_1"/>
    <property type="match status" value="1"/>
</dbReference>
<dbReference type="SUPFAM" id="SSF55729">
    <property type="entry name" value="Acyl-CoA N-acyltransferases (Nat)"/>
    <property type="match status" value="1"/>
</dbReference>
<dbReference type="InterPro" id="IPR016181">
    <property type="entry name" value="Acyl_CoA_acyltransferase"/>
</dbReference>
<reference evidence="5" key="1">
    <citation type="journal article" date="2019" name="Int. J. Syst. Evol. Microbiol.">
        <title>The Global Catalogue of Microorganisms (GCM) 10K type strain sequencing project: providing services to taxonomists for standard genome sequencing and annotation.</title>
        <authorList>
            <consortium name="The Broad Institute Genomics Platform"/>
            <consortium name="The Broad Institute Genome Sequencing Center for Infectious Disease"/>
            <person name="Wu L."/>
            <person name="Ma J."/>
        </authorList>
    </citation>
    <scope>NUCLEOTIDE SEQUENCE [LARGE SCALE GENOMIC DNA]</scope>
    <source>
        <strain evidence="5">JCM 17808</strain>
    </source>
</reference>